<comment type="caution">
    <text evidence="2">The sequence shown here is derived from an EMBL/GenBank/DDBJ whole genome shotgun (WGS) entry which is preliminary data.</text>
</comment>
<feature type="compositionally biased region" description="Basic and acidic residues" evidence="1">
    <location>
        <begin position="7"/>
        <end position="18"/>
    </location>
</feature>
<reference evidence="2" key="1">
    <citation type="submission" date="2016-04" db="EMBL/GenBank/DDBJ databases">
        <authorList>
            <person name="Nguyen H.D."/>
            <person name="Samba Siva P."/>
            <person name="Cullis J."/>
            <person name="Levesque C.A."/>
            <person name="Hambleton S."/>
        </authorList>
    </citation>
    <scope>NUCLEOTIDE SEQUENCE</scope>
    <source>
        <strain evidence="2">DAOMC 236422</strain>
    </source>
</reference>
<evidence type="ECO:0000256" key="1">
    <source>
        <dbReference type="SAM" id="MobiDB-lite"/>
    </source>
</evidence>
<dbReference type="EMBL" id="LWDG02000049">
    <property type="protein sequence ID" value="KAE8270483.1"/>
    <property type="molecule type" value="Genomic_DNA"/>
</dbReference>
<reference evidence="2" key="2">
    <citation type="journal article" date="2019" name="IMA Fungus">
        <title>Genome sequencing and comparison of five Tilletia species to identify candidate genes for the detection of regulated species infecting wheat.</title>
        <authorList>
            <person name="Nguyen H.D.T."/>
            <person name="Sultana T."/>
            <person name="Kesanakurti P."/>
            <person name="Hambleton S."/>
        </authorList>
    </citation>
    <scope>NUCLEOTIDE SEQUENCE</scope>
    <source>
        <strain evidence="2">DAOMC 236422</strain>
    </source>
</reference>
<sequence length="130" mass="14580">MPFSRSGETRVDKTHGHGTEQQGSKTEEYSVEVTDRGARNKRHGVKTEGKVRETTVTTQPLRQGKGSATTRRTEGVGREDKTCNTSEPANALGQEGEWTASMRNPLKGRDRRQRMRGQDPPPTRRCRSQD</sequence>
<proteinExistence type="predicted"/>
<gene>
    <name evidence="2" type="ORF">A4X09_0g1879</name>
</gene>
<name>A0A8X7T7M7_9BASI</name>
<dbReference type="AlphaFoldDB" id="A0A8X7T7M7"/>
<dbReference type="Proteomes" id="UP000078113">
    <property type="component" value="Unassembled WGS sequence"/>
</dbReference>
<feature type="compositionally biased region" description="Basic and acidic residues" evidence="1">
    <location>
        <begin position="25"/>
        <end position="38"/>
    </location>
</feature>
<feature type="region of interest" description="Disordered" evidence="1">
    <location>
        <begin position="1"/>
        <end position="130"/>
    </location>
</feature>
<accession>A0A8X7T7M7</accession>
<feature type="compositionally biased region" description="Basic and acidic residues" evidence="1">
    <location>
        <begin position="71"/>
        <end position="82"/>
    </location>
</feature>
<organism evidence="2 3">
    <name type="scientific">Tilletia walkeri</name>
    <dbReference type="NCBI Taxonomy" id="117179"/>
    <lineage>
        <taxon>Eukaryota</taxon>
        <taxon>Fungi</taxon>
        <taxon>Dikarya</taxon>
        <taxon>Basidiomycota</taxon>
        <taxon>Ustilaginomycotina</taxon>
        <taxon>Exobasidiomycetes</taxon>
        <taxon>Tilletiales</taxon>
        <taxon>Tilletiaceae</taxon>
        <taxon>Tilletia</taxon>
    </lineage>
</organism>
<protein>
    <submittedName>
        <fullName evidence="2">Uncharacterized protein</fullName>
    </submittedName>
</protein>
<keyword evidence="3" id="KW-1185">Reference proteome</keyword>
<evidence type="ECO:0000313" key="2">
    <source>
        <dbReference type="EMBL" id="KAE8270483.1"/>
    </source>
</evidence>
<evidence type="ECO:0000313" key="3">
    <source>
        <dbReference type="Proteomes" id="UP000078113"/>
    </source>
</evidence>
<feature type="compositionally biased region" description="Polar residues" evidence="1">
    <location>
        <begin position="54"/>
        <end position="70"/>
    </location>
</feature>